<dbReference type="SUPFAM" id="SSF49899">
    <property type="entry name" value="Concanavalin A-like lectins/glucanases"/>
    <property type="match status" value="1"/>
</dbReference>
<reference evidence="2" key="1">
    <citation type="journal article" date="2015" name="PLoS Genet.">
        <title>Genome Sequence and Transcriptome Analyses of Chrysochromulina tobin: Metabolic Tools for Enhanced Algal Fitness in the Prominent Order Prymnesiales (Haptophyceae).</title>
        <authorList>
            <person name="Hovde B.T."/>
            <person name="Deodato C.R."/>
            <person name="Hunsperger H.M."/>
            <person name="Ryken S.A."/>
            <person name="Yost W."/>
            <person name="Jha R.K."/>
            <person name="Patterson J."/>
            <person name="Monnat R.J. Jr."/>
            <person name="Barlow S.B."/>
            <person name="Starkenburg S.R."/>
            <person name="Cattolico R.A."/>
        </authorList>
    </citation>
    <scope>NUCLEOTIDE SEQUENCE</scope>
    <source>
        <strain evidence="2">CCMP291</strain>
    </source>
</reference>
<evidence type="ECO:0000313" key="1">
    <source>
        <dbReference type="EMBL" id="KOO23205.1"/>
    </source>
</evidence>
<dbReference type="Proteomes" id="UP000037460">
    <property type="component" value="Unassembled WGS sequence"/>
</dbReference>
<evidence type="ECO:0000313" key="2">
    <source>
        <dbReference type="Proteomes" id="UP000037460"/>
    </source>
</evidence>
<proteinExistence type="predicted"/>
<sequence>MHYYVTHGSSSSFFYASSAPSFPANVWTHVAVVQSRASIADTYGPAQIYWNGASVATSASMRFPLPVSRSNLYVGKSHWGSDPMFMGQMKDLLVWDVALSPAQLNGVRLGGGLPSTPAPLISMMRTWCNPVQSPVCLPTPIAWEGWPTPVVLTAATMGRYAANASDLLIGTGILVHNVSGPTFDINVTLQTPLTEICSYSVIKSPSRGPVSWELRCMVGSEYRLMDMVTNDFT</sequence>
<name>A0A0M0J9N3_9EUKA</name>
<accession>A0A0M0J9N3</accession>
<dbReference type="EMBL" id="JWZX01003212">
    <property type="protein sequence ID" value="KOO23205.1"/>
    <property type="molecule type" value="Genomic_DNA"/>
</dbReference>
<protein>
    <submittedName>
        <fullName evidence="1">Calcium binding hemolysin</fullName>
    </submittedName>
</protein>
<dbReference type="AlphaFoldDB" id="A0A0M0J9N3"/>
<comment type="caution">
    <text evidence="1">The sequence shown here is derived from an EMBL/GenBank/DDBJ whole genome shotgun (WGS) entry which is preliminary data.</text>
</comment>
<organism evidence="1 2">
    <name type="scientific">Chrysochromulina tobinii</name>
    <dbReference type="NCBI Taxonomy" id="1460289"/>
    <lineage>
        <taxon>Eukaryota</taxon>
        <taxon>Haptista</taxon>
        <taxon>Haptophyta</taxon>
        <taxon>Prymnesiophyceae</taxon>
        <taxon>Prymnesiales</taxon>
        <taxon>Chrysochromulinaceae</taxon>
        <taxon>Chrysochromulina</taxon>
    </lineage>
</organism>
<dbReference type="Gene3D" id="2.60.120.200">
    <property type="match status" value="1"/>
</dbReference>
<dbReference type="Pfam" id="PF13385">
    <property type="entry name" value="Laminin_G_3"/>
    <property type="match status" value="1"/>
</dbReference>
<dbReference type="InterPro" id="IPR013320">
    <property type="entry name" value="ConA-like_dom_sf"/>
</dbReference>
<keyword evidence="2" id="KW-1185">Reference proteome</keyword>
<dbReference type="OrthoDB" id="65776at2759"/>
<gene>
    <name evidence="1" type="ORF">Ctob_001598</name>
</gene>
<feature type="non-terminal residue" evidence="1">
    <location>
        <position position="233"/>
    </location>
</feature>